<dbReference type="EMBL" id="RIZI01000119">
    <property type="protein sequence ID" value="RNF68541.1"/>
    <property type="molecule type" value="Genomic_DNA"/>
</dbReference>
<comment type="caution">
    <text evidence="1">The sequence shown here is derived from an EMBL/GenBank/DDBJ whole genome shotgun (WGS) entry which is preliminary data.</text>
</comment>
<evidence type="ECO:0000313" key="1">
    <source>
        <dbReference type="EMBL" id="RNF68541.1"/>
    </source>
</evidence>
<gene>
    <name evidence="1" type="ORF">EC580_02925</name>
</gene>
<reference evidence="1" key="1">
    <citation type="submission" date="2018-10" db="EMBL/GenBank/DDBJ databases">
        <title>Acidithiobacillus sulfuriphilus sp. nov.: an extremely acidophilic sulfur-oxidizing chemolithotroph isolated from a neutral pH environment.</title>
        <authorList>
            <person name="Falagan C."/>
            <person name="Moya-Beltran A."/>
            <person name="Quatrini R."/>
            <person name="Johnson D.B."/>
        </authorList>
    </citation>
    <scope>NUCLEOTIDE SEQUENCE [LARGE SCALE GENOMIC DNA]</scope>
    <source>
        <strain evidence="1">CJ-2</strain>
    </source>
</reference>
<accession>A0A3M8RJI1</accession>
<dbReference type="RefSeq" id="WP_123102028.1">
    <property type="nucleotide sequence ID" value="NZ_CP127527.1"/>
</dbReference>
<dbReference type="AlphaFoldDB" id="A0A3M8RJI1"/>
<dbReference type="InterPro" id="IPR018699">
    <property type="entry name" value="DUF2203"/>
</dbReference>
<sequence length="142" mass="16251">MPDKPRPLSTIRMPGDVRVFTLAEARALFPLIQRITASAYQELQPIAASLRAGVAQRSELEHLEQRYEAIIHRWVGKMERLGVVVTGLWLVDFDTGDGYLCWRYPEADLGHYHGYQQGFGQRRPVQEVIAQEHPSWAESPRP</sequence>
<protein>
    <submittedName>
        <fullName evidence="1">DUF2203 family protein</fullName>
    </submittedName>
</protein>
<proteinExistence type="predicted"/>
<name>A0A3M8RJI1_9PROT</name>
<dbReference type="OrthoDB" id="9802910at2"/>
<organism evidence="1">
    <name type="scientific">Acidithiobacillus sulfuriphilus</name>
    <dbReference type="NCBI Taxonomy" id="1867749"/>
    <lineage>
        <taxon>Bacteria</taxon>
        <taxon>Pseudomonadati</taxon>
        <taxon>Pseudomonadota</taxon>
        <taxon>Acidithiobacillia</taxon>
        <taxon>Acidithiobacillales</taxon>
        <taxon>Acidithiobacillaceae</taxon>
        <taxon>Acidithiobacillus</taxon>
    </lineage>
</organism>
<dbReference type="Pfam" id="PF09969">
    <property type="entry name" value="DUF2203"/>
    <property type="match status" value="1"/>
</dbReference>